<gene>
    <name evidence="2" type="ORF">S03H2_55093</name>
</gene>
<proteinExistence type="predicted"/>
<feature type="domain" description="Anthranilate synthase component I N-terminal" evidence="1">
    <location>
        <begin position="12"/>
        <end position="74"/>
    </location>
</feature>
<dbReference type="InterPro" id="IPR005801">
    <property type="entry name" value="ADC_synthase"/>
</dbReference>
<feature type="non-terminal residue" evidence="2">
    <location>
        <position position="102"/>
    </location>
</feature>
<dbReference type="InterPro" id="IPR006805">
    <property type="entry name" value="Anth_synth_I_N"/>
</dbReference>
<dbReference type="Pfam" id="PF04715">
    <property type="entry name" value="Anth_synt_I_N"/>
    <property type="match status" value="1"/>
</dbReference>
<accession>X1IRX9</accession>
<dbReference type="AlphaFoldDB" id="X1IRX9"/>
<sequence length="102" mass="12126">MVYIDEGSIRKVNKDLEERLPDFKGGFAGYFSYDLKNYIEELPQNASDDINLPIFYLAYYDRLFAYGHQDSRWYYVRNFLTGEKKEENKGACKTAFPEDDYM</sequence>
<reference evidence="2" key="1">
    <citation type="journal article" date="2014" name="Front. Microbiol.">
        <title>High frequency of phylogenetically diverse reductive dehalogenase-homologous genes in deep subseafloor sedimentary metagenomes.</title>
        <authorList>
            <person name="Kawai M."/>
            <person name="Futagami T."/>
            <person name="Toyoda A."/>
            <person name="Takaki Y."/>
            <person name="Nishi S."/>
            <person name="Hori S."/>
            <person name="Arai W."/>
            <person name="Tsubouchi T."/>
            <person name="Morono Y."/>
            <person name="Uchiyama I."/>
            <person name="Ito T."/>
            <person name="Fujiyama A."/>
            <person name="Inagaki F."/>
            <person name="Takami H."/>
        </authorList>
    </citation>
    <scope>NUCLEOTIDE SEQUENCE</scope>
    <source>
        <strain evidence="2">Expedition CK06-06</strain>
    </source>
</reference>
<name>X1IRX9_9ZZZZ</name>
<comment type="caution">
    <text evidence="2">The sequence shown here is derived from an EMBL/GenBank/DDBJ whole genome shotgun (WGS) entry which is preliminary data.</text>
</comment>
<evidence type="ECO:0000259" key="1">
    <source>
        <dbReference type="Pfam" id="PF04715"/>
    </source>
</evidence>
<dbReference type="Gene3D" id="3.60.120.10">
    <property type="entry name" value="Anthranilate synthase"/>
    <property type="match status" value="1"/>
</dbReference>
<evidence type="ECO:0000313" key="2">
    <source>
        <dbReference type="EMBL" id="GAH71990.1"/>
    </source>
</evidence>
<dbReference type="SUPFAM" id="SSF56322">
    <property type="entry name" value="ADC synthase"/>
    <property type="match status" value="1"/>
</dbReference>
<organism evidence="2">
    <name type="scientific">marine sediment metagenome</name>
    <dbReference type="NCBI Taxonomy" id="412755"/>
    <lineage>
        <taxon>unclassified sequences</taxon>
        <taxon>metagenomes</taxon>
        <taxon>ecological metagenomes</taxon>
    </lineage>
</organism>
<protein>
    <recommendedName>
        <fullName evidence="1">Anthranilate synthase component I N-terminal domain-containing protein</fullName>
    </recommendedName>
</protein>
<dbReference type="EMBL" id="BARU01035171">
    <property type="protein sequence ID" value="GAH71990.1"/>
    <property type="molecule type" value="Genomic_DNA"/>
</dbReference>